<keyword evidence="6" id="KW-1185">Reference proteome</keyword>
<feature type="domain" description="Transketolase N-terminal" evidence="4">
    <location>
        <begin position="9"/>
        <end position="265"/>
    </location>
</feature>
<dbReference type="InterPro" id="IPR029061">
    <property type="entry name" value="THDP-binding"/>
</dbReference>
<comment type="cofactor">
    <cofactor evidence="1">
        <name>thiamine diphosphate</name>
        <dbReference type="ChEBI" id="CHEBI:58937"/>
    </cofactor>
</comment>
<evidence type="ECO:0000259" key="4">
    <source>
        <dbReference type="Pfam" id="PF00456"/>
    </source>
</evidence>
<evidence type="ECO:0000313" key="6">
    <source>
        <dbReference type="Proteomes" id="UP000659630"/>
    </source>
</evidence>
<comment type="caution">
    <text evidence="5">The sequence shown here is derived from an EMBL/GenBank/DDBJ whole genome shotgun (WGS) entry which is preliminary data.</text>
</comment>
<dbReference type="SUPFAM" id="SSF52518">
    <property type="entry name" value="Thiamin diphosphate-binding fold (THDP-binding)"/>
    <property type="match status" value="1"/>
</dbReference>
<dbReference type="PANTHER" id="PTHR47514">
    <property type="entry name" value="TRANSKETOLASE N-TERMINAL SECTION-RELATED"/>
    <property type="match status" value="1"/>
</dbReference>
<dbReference type="RefSeq" id="WP_186887066.1">
    <property type="nucleotide sequence ID" value="NZ_JACONZ010000001.1"/>
</dbReference>
<proteinExistence type="inferred from homology"/>
<dbReference type="EMBL" id="JACONZ010000001">
    <property type="protein sequence ID" value="MBC5580734.1"/>
    <property type="molecule type" value="Genomic_DNA"/>
</dbReference>
<sequence length="278" mass="30373">MNLERKAVDLRLEILDLICSAGTGHIGGDFSAIDILTYLYYEGMNISPDRVDDPDRDRFILSKGHAVEALYSVLADRGFFDRQALHNTYSRLGSPFIGHPNNQLPGIEMNSGSLGHGLPAAVGIALAGQMDGRPYYTYVLTGDGELAEGSVWEAFMAAPHFKLDHLVAFIDRNGLQISGRTEDVMPQGDLAGKLRLFGWEVQEIDGNSIPAIRAAVQHAKETQGRPSAIIADTVKGCGVSFMENRAGWHHRVPTAEEAAQARGELMQKARELDERSGK</sequence>
<dbReference type="Pfam" id="PF00456">
    <property type="entry name" value="Transketolase_N"/>
    <property type="match status" value="1"/>
</dbReference>
<accession>A0A923KXL2</accession>
<dbReference type="AlphaFoldDB" id="A0A923KXL2"/>
<evidence type="ECO:0000256" key="3">
    <source>
        <dbReference type="ARBA" id="ARBA00023052"/>
    </source>
</evidence>
<name>A0A923KXL2_9FIRM</name>
<evidence type="ECO:0000256" key="2">
    <source>
        <dbReference type="ARBA" id="ARBA00007131"/>
    </source>
</evidence>
<dbReference type="Proteomes" id="UP000659630">
    <property type="component" value="Unassembled WGS sequence"/>
</dbReference>
<dbReference type="PANTHER" id="PTHR47514:SF1">
    <property type="entry name" value="TRANSKETOLASE N-TERMINAL SECTION-RELATED"/>
    <property type="match status" value="1"/>
</dbReference>
<organism evidence="5 6">
    <name type="scientific">Anaerofilum hominis</name>
    <dbReference type="NCBI Taxonomy" id="2763016"/>
    <lineage>
        <taxon>Bacteria</taxon>
        <taxon>Bacillati</taxon>
        <taxon>Bacillota</taxon>
        <taxon>Clostridia</taxon>
        <taxon>Eubacteriales</taxon>
        <taxon>Oscillospiraceae</taxon>
        <taxon>Anaerofilum</taxon>
    </lineage>
</organism>
<protein>
    <submittedName>
        <fullName evidence="5">Transketolase</fullName>
    </submittedName>
</protein>
<reference evidence="5" key="1">
    <citation type="submission" date="2020-08" db="EMBL/GenBank/DDBJ databases">
        <title>Genome public.</title>
        <authorList>
            <person name="Liu C."/>
            <person name="Sun Q."/>
        </authorList>
    </citation>
    <scope>NUCLEOTIDE SEQUENCE</scope>
    <source>
        <strain evidence="5">BX8</strain>
    </source>
</reference>
<evidence type="ECO:0000313" key="5">
    <source>
        <dbReference type="EMBL" id="MBC5580734.1"/>
    </source>
</evidence>
<gene>
    <name evidence="5" type="ORF">H8S23_04380</name>
</gene>
<keyword evidence="3" id="KW-0786">Thiamine pyrophosphate</keyword>
<comment type="similarity">
    <text evidence="2">Belongs to the transketolase family.</text>
</comment>
<dbReference type="Gene3D" id="3.40.50.970">
    <property type="match status" value="1"/>
</dbReference>
<dbReference type="CDD" id="cd02012">
    <property type="entry name" value="TPP_TK"/>
    <property type="match status" value="1"/>
</dbReference>
<evidence type="ECO:0000256" key="1">
    <source>
        <dbReference type="ARBA" id="ARBA00001964"/>
    </source>
</evidence>
<dbReference type="InterPro" id="IPR005474">
    <property type="entry name" value="Transketolase_N"/>
</dbReference>